<accession>A0AAV0SZ65</accession>
<dbReference type="InterPro" id="IPR026739">
    <property type="entry name" value="AP_beta"/>
</dbReference>
<dbReference type="GO" id="GO:0015031">
    <property type="term" value="P:protein transport"/>
    <property type="evidence" value="ECO:0007669"/>
    <property type="project" value="UniProtKB-KW"/>
</dbReference>
<dbReference type="EMBL" id="CANTFM010000082">
    <property type="protein sequence ID" value="CAI5710743.1"/>
    <property type="molecule type" value="Genomic_DNA"/>
</dbReference>
<organism evidence="5 7">
    <name type="scientific">Peronospora destructor</name>
    <dbReference type="NCBI Taxonomy" id="86335"/>
    <lineage>
        <taxon>Eukaryota</taxon>
        <taxon>Sar</taxon>
        <taxon>Stramenopiles</taxon>
        <taxon>Oomycota</taxon>
        <taxon>Peronosporomycetes</taxon>
        <taxon>Peronosporales</taxon>
        <taxon>Peronosporaceae</taxon>
        <taxon>Peronospora</taxon>
    </lineage>
</organism>
<dbReference type="GO" id="GO:0016192">
    <property type="term" value="P:vesicle-mediated transport"/>
    <property type="evidence" value="ECO:0007669"/>
    <property type="project" value="InterPro"/>
</dbReference>
<protein>
    <submittedName>
        <fullName evidence="5">Uncharacterized protein</fullName>
    </submittedName>
</protein>
<dbReference type="InterPro" id="IPR011989">
    <property type="entry name" value="ARM-like"/>
</dbReference>
<evidence type="ECO:0000313" key="7">
    <source>
        <dbReference type="Proteomes" id="UP001162029"/>
    </source>
</evidence>
<proteinExistence type="predicted"/>
<sequence>MRVIGCNAVKHEHAVVKCFNVLQTKVSYIVQEAINYEQGYLPQYPNQYESIIATLYENLVTLDEPKAKASISWIIDDSADCISIMSSSYSQNRTIWACATVLENPIMSDN</sequence>
<dbReference type="GO" id="GO:0012505">
    <property type="term" value="C:endomembrane system"/>
    <property type="evidence" value="ECO:0007669"/>
    <property type="project" value="UniProtKB-SubCell"/>
</dbReference>
<evidence type="ECO:0000313" key="5">
    <source>
        <dbReference type="EMBL" id="CAI5710743.1"/>
    </source>
</evidence>
<dbReference type="PANTHER" id="PTHR11134">
    <property type="entry name" value="ADAPTOR COMPLEX SUBUNIT BETA FAMILY MEMBER"/>
    <property type="match status" value="1"/>
</dbReference>
<evidence type="ECO:0000256" key="1">
    <source>
        <dbReference type="ARBA" id="ARBA00004308"/>
    </source>
</evidence>
<name>A0AAV0SZ65_9STRA</name>
<keyword evidence="7" id="KW-1185">Reference proteome</keyword>
<comment type="subcellular location">
    <subcellularLocation>
        <location evidence="1">Endomembrane system</location>
    </subcellularLocation>
</comment>
<evidence type="ECO:0000256" key="4">
    <source>
        <dbReference type="ARBA" id="ARBA00023136"/>
    </source>
</evidence>
<dbReference type="EMBL" id="CANTFM010000098">
    <property type="protein sequence ID" value="CAI5711346.1"/>
    <property type="molecule type" value="Genomic_DNA"/>
</dbReference>
<comment type="caution">
    <text evidence="5">The sequence shown here is derived from an EMBL/GenBank/DDBJ whole genome shotgun (WGS) entry which is preliminary data.</text>
</comment>
<keyword evidence="2" id="KW-0813">Transport</keyword>
<dbReference type="Gene3D" id="1.25.10.10">
    <property type="entry name" value="Leucine-rich Repeat Variant"/>
    <property type="match status" value="1"/>
</dbReference>
<evidence type="ECO:0000313" key="6">
    <source>
        <dbReference type="EMBL" id="CAI5711346.1"/>
    </source>
</evidence>
<evidence type="ECO:0000256" key="2">
    <source>
        <dbReference type="ARBA" id="ARBA00022448"/>
    </source>
</evidence>
<dbReference type="AlphaFoldDB" id="A0AAV0SZ65"/>
<dbReference type="Proteomes" id="UP001162029">
    <property type="component" value="Unassembled WGS sequence"/>
</dbReference>
<keyword evidence="4" id="KW-0472">Membrane</keyword>
<evidence type="ECO:0000256" key="3">
    <source>
        <dbReference type="ARBA" id="ARBA00022927"/>
    </source>
</evidence>
<reference evidence="5" key="1">
    <citation type="submission" date="2022-12" db="EMBL/GenBank/DDBJ databases">
        <authorList>
            <person name="Webb A."/>
        </authorList>
    </citation>
    <scope>NUCLEOTIDE SEQUENCE</scope>
    <source>
        <strain evidence="5">Pd1</strain>
    </source>
</reference>
<keyword evidence="3" id="KW-0653">Protein transport</keyword>
<gene>
    <name evidence="5" type="ORF">PDE001_LOCUS495</name>
    <name evidence="6" type="ORF">PDE001_LOCUS601</name>
</gene>